<feature type="region of interest" description="Disordered" evidence="1">
    <location>
        <begin position="179"/>
        <end position="326"/>
    </location>
</feature>
<dbReference type="Proteomes" id="UP001140453">
    <property type="component" value="Unassembled WGS sequence"/>
</dbReference>
<name>A0A9W8YTB8_9PEZI</name>
<feature type="compositionally biased region" description="Basic residues" evidence="1">
    <location>
        <begin position="12"/>
        <end position="21"/>
    </location>
</feature>
<protein>
    <submittedName>
        <fullName evidence="2">Uncharacterized protein</fullName>
    </submittedName>
</protein>
<feature type="region of interest" description="Disordered" evidence="1">
    <location>
        <begin position="104"/>
        <end position="134"/>
    </location>
</feature>
<gene>
    <name evidence="2" type="ORF">N0V93_004802</name>
</gene>
<feature type="compositionally biased region" description="Basic and acidic residues" evidence="1">
    <location>
        <begin position="247"/>
        <end position="262"/>
    </location>
</feature>
<feature type="compositionally biased region" description="Basic residues" evidence="1">
    <location>
        <begin position="283"/>
        <end position="294"/>
    </location>
</feature>
<dbReference type="AlphaFoldDB" id="A0A9W8YTB8"/>
<feature type="compositionally biased region" description="Polar residues" evidence="1">
    <location>
        <begin position="196"/>
        <end position="214"/>
    </location>
</feature>
<evidence type="ECO:0000313" key="3">
    <source>
        <dbReference type="Proteomes" id="UP001140453"/>
    </source>
</evidence>
<feature type="compositionally biased region" description="Acidic residues" evidence="1">
    <location>
        <begin position="317"/>
        <end position="326"/>
    </location>
</feature>
<feature type="compositionally biased region" description="Basic and acidic residues" evidence="1">
    <location>
        <begin position="22"/>
        <end position="31"/>
    </location>
</feature>
<keyword evidence="3" id="KW-1185">Reference proteome</keyword>
<evidence type="ECO:0000256" key="1">
    <source>
        <dbReference type="SAM" id="MobiDB-lite"/>
    </source>
</evidence>
<dbReference type="EMBL" id="JAPEVB010000003">
    <property type="protein sequence ID" value="KAJ4391185.1"/>
    <property type="molecule type" value="Genomic_DNA"/>
</dbReference>
<accession>A0A9W8YTB8</accession>
<evidence type="ECO:0000313" key="2">
    <source>
        <dbReference type="EMBL" id="KAJ4391185.1"/>
    </source>
</evidence>
<feature type="region of interest" description="Disordered" evidence="1">
    <location>
        <begin position="1"/>
        <end position="44"/>
    </location>
</feature>
<reference evidence="2" key="1">
    <citation type="submission" date="2022-10" db="EMBL/GenBank/DDBJ databases">
        <title>Tapping the CABI collections for fungal endophytes: first genome assemblies for Collariella, Neodidymelliopsis, Ascochyta clinopodiicola, Didymella pomorum, Didymosphaeria variabile, Neocosmospora piperis and Neocucurbitaria cava.</title>
        <authorList>
            <person name="Hill R."/>
        </authorList>
    </citation>
    <scope>NUCLEOTIDE SEQUENCE</scope>
    <source>
        <strain evidence="2">IMI 355082</strain>
    </source>
</reference>
<organism evidence="2 3">
    <name type="scientific">Gnomoniopsis smithogilvyi</name>
    <dbReference type="NCBI Taxonomy" id="1191159"/>
    <lineage>
        <taxon>Eukaryota</taxon>
        <taxon>Fungi</taxon>
        <taxon>Dikarya</taxon>
        <taxon>Ascomycota</taxon>
        <taxon>Pezizomycotina</taxon>
        <taxon>Sordariomycetes</taxon>
        <taxon>Sordariomycetidae</taxon>
        <taxon>Diaporthales</taxon>
        <taxon>Gnomoniaceae</taxon>
        <taxon>Gnomoniopsis</taxon>
    </lineage>
</organism>
<sequence length="326" mass="35744">MAEDADQSEVKRQRKSVLKRRSALEHDDQSQAKRQKKLREKHDADIAMYGLAPIVQDSDVAKGRPKEALSKPDLNVQYIADEEQTPQPKKRFGRARQSFFDYISGVPPDPPAAKGGTKRAATRVQQSTSGPSLHAANIRPETVEEALIDEPVILAAEGISVIDFAYACRDIALAEGAHPRIDAKSSPQEMEEPAASSKTSMSVYEQEEMQQTISDRAMLTESTIDAPKPARIADAVSGNHTGASPEDTEKPSRDRPPTEETRQLPAPHKRVAQLRGTPGSSGIRKKRAKAKRPRPPTPPSRSRYGLRSGRKLVSFDGEGEEVESGQ</sequence>
<proteinExistence type="predicted"/>
<comment type="caution">
    <text evidence="2">The sequence shown here is derived from an EMBL/GenBank/DDBJ whole genome shotgun (WGS) entry which is preliminary data.</text>
</comment>